<reference evidence="2" key="1">
    <citation type="submission" date="2019-05" db="EMBL/GenBank/DDBJ databases">
        <title>Complete genome sequencing of Dialister sp. strain 5BBH33.</title>
        <authorList>
            <person name="Sakamoto M."/>
            <person name="Murakami T."/>
            <person name="Mori H."/>
        </authorList>
    </citation>
    <scope>NUCLEOTIDE SEQUENCE [LARGE SCALE GENOMIC DNA]</scope>
    <source>
        <strain evidence="2">5BBH33</strain>
    </source>
</reference>
<keyword evidence="2" id="KW-1185">Reference proteome</keyword>
<proteinExistence type="predicted"/>
<protein>
    <submittedName>
        <fullName evidence="1">Uncharacterized protein</fullName>
    </submittedName>
</protein>
<evidence type="ECO:0000313" key="1">
    <source>
        <dbReference type="EMBL" id="BBK25989.1"/>
    </source>
</evidence>
<evidence type="ECO:0000313" key="2">
    <source>
        <dbReference type="Proteomes" id="UP000320585"/>
    </source>
</evidence>
<gene>
    <name evidence="1" type="ORF">Dia5BBH33_19240</name>
</gene>
<name>A0A8D5A5H8_9FIRM</name>
<dbReference type="Proteomes" id="UP000320585">
    <property type="component" value="Chromosome"/>
</dbReference>
<sequence>MDLTEEIAKMNFYKTFEPYIDPSVTMEQRMKGDIRLREGAPEEAKQALAKWIAMKMKSRLF</sequence>
<dbReference type="GeneID" id="92717131"/>
<accession>A0A8D5A5H8</accession>
<dbReference type="EMBL" id="AP019697">
    <property type="protein sequence ID" value="BBK25989.1"/>
    <property type="molecule type" value="Genomic_DNA"/>
</dbReference>
<dbReference type="RefSeq" id="WP_022383194.1">
    <property type="nucleotide sequence ID" value="NZ_AP019697.1"/>
</dbReference>
<organism evidence="1 2">
    <name type="scientific">Dialister hominis</name>
    <dbReference type="NCBI Taxonomy" id="2582419"/>
    <lineage>
        <taxon>Bacteria</taxon>
        <taxon>Bacillati</taxon>
        <taxon>Bacillota</taxon>
        <taxon>Negativicutes</taxon>
        <taxon>Veillonellales</taxon>
        <taxon>Veillonellaceae</taxon>
        <taxon>Dialister</taxon>
    </lineage>
</organism>
<dbReference type="AlphaFoldDB" id="A0A8D5A5H8"/>
<dbReference type="OrthoDB" id="1634393at2"/>
<dbReference type="KEGG" id="dho:Dia5BBH33_19240"/>